<name>A0A0G0YEW6_9BACT</name>
<dbReference type="Proteomes" id="UP000033930">
    <property type="component" value="Unassembled WGS sequence"/>
</dbReference>
<reference evidence="1 2" key="1">
    <citation type="journal article" date="2015" name="Nature">
        <title>rRNA introns, odd ribosomes, and small enigmatic genomes across a large radiation of phyla.</title>
        <authorList>
            <person name="Brown C.T."/>
            <person name="Hug L.A."/>
            <person name="Thomas B.C."/>
            <person name="Sharon I."/>
            <person name="Castelle C.J."/>
            <person name="Singh A."/>
            <person name="Wilkins M.J."/>
            <person name="Williams K.H."/>
            <person name="Banfield J.F."/>
        </authorList>
    </citation>
    <scope>NUCLEOTIDE SEQUENCE [LARGE SCALE GENOMIC DNA]</scope>
</reference>
<organism evidence="1 2">
    <name type="scientific">Candidatus Uhrbacteria bacterium GW2011_GWC1_41_20</name>
    <dbReference type="NCBI Taxonomy" id="1618983"/>
    <lineage>
        <taxon>Bacteria</taxon>
        <taxon>Candidatus Uhriibacteriota</taxon>
    </lineage>
</organism>
<protein>
    <submittedName>
        <fullName evidence="1">Uncharacterized protein</fullName>
    </submittedName>
</protein>
<gene>
    <name evidence="1" type="ORF">UU50_C0014G0014</name>
</gene>
<accession>A0A0G0YEW6</accession>
<evidence type="ECO:0000313" key="1">
    <source>
        <dbReference type="EMBL" id="KKR98882.1"/>
    </source>
</evidence>
<sequence length="334" mass="37812">MSMDYNPRRPEVMKQRFAEDIYDSLPVVETGVEIPRVSATRLASGKDAILNISSRERLGREGWDMDILKLAQKGNLIFNRSGEVYEILEINKGILRVKDRETGTESEIVAQPRNIKAKEYSYNLRNGSRHSRKIKVYDAAFKDDSLDTSGLIDSIVGSIPAQCMEIFDEIQIHPQNTDKAGNFKAEASLFSDRKVLTLYIDQDNLSMKDVIETTYHEIGHAIARYLKGTINPGEVWKHAMTADGNNVSEYSVRTKYPKLHDAGETEDFADSVMMYLATDGAKTTQTRTLRDFCNRRFQILDQIFQDLSARQNDSAVSKLAGRVLRQLSALDKKS</sequence>
<evidence type="ECO:0000313" key="2">
    <source>
        <dbReference type="Proteomes" id="UP000033930"/>
    </source>
</evidence>
<dbReference type="GO" id="GO:0008237">
    <property type="term" value="F:metallopeptidase activity"/>
    <property type="evidence" value="ECO:0007669"/>
    <property type="project" value="InterPro"/>
</dbReference>
<comment type="caution">
    <text evidence="1">The sequence shown here is derived from an EMBL/GenBank/DDBJ whole genome shotgun (WGS) entry which is preliminary data.</text>
</comment>
<dbReference type="AlphaFoldDB" id="A0A0G0YEW6"/>
<dbReference type="Gene3D" id="3.40.390.10">
    <property type="entry name" value="Collagenase (Catalytic Domain)"/>
    <property type="match status" value="1"/>
</dbReference>
<dbReference type="InterPro" id="IPR024079">
    <property type="entry name" value="MetalloPept_cat_dom_sf"/>
</dbReference>
<dbReference type="SUPFAM" id="SSF55486">
    <property type="entry name" value="Metalloproteases ('zincins'), catalytic domain"/>
    <property type="match status" value="1"/>
</dbReference>
<dbReference type="EMBL" id="LCAW01000014">
    <property type="protein sequence ID" value="KKR98882.1"/>
    <property type="molecule type" value="Genomic_DNA"/>
</dbReference>
<proteinExistence type="predicted"/>